<evidence type="ECO:0000313" key="2">
    <source>
        <dbReference type="EMBL" id="AHH53999.1"/>
    </source>
</evidence>
<protein>
    <submittedName>
        <fullName evidence="2">Minor glycoprotein</fullName>
    </submittedName>
</protein>
<evidence type="ECO:0000256" key="1">
    <source>
        <dbReference type="SAM" id="Phobius"/>
    </source>
</evidence>
<keyword evidence="1" id="KW-0472">Membrane</keyword>
<proteinExistence type="predicted"/>
<accession>X2D5Y9</accession>
<reference evidence="2" key="1">
    <citation type="submission" date="2013-03" db="EMBL/GenBank/DDBJ databases">
        <authorList>
            <person name="Bailey A."/>
            <person name="Lauck M."/>
            <person name="Friedrich T."/>
            <person name="Goldberg T."/>
            <person name="O'Connor D."/>
        </authorList>
    </citation>
    <scope>NUCLEOTIDE SEQUENCE</scope>
    <source>
        <strain evidence="2">SHFV-krc2</strain>
    </source>
</reference>
<keyword evidence="1" id="KW-1133">Transmembrane helix</keyword>
<reference evidence="2" key="2">
    <citation type="journal article" date="2014" name="PLoS ONE">
        <title>High genetic diversity and adaptive potential of two simian hemorrhagic Fever viruses in a wild primate population.</title>
        <authorList>
            <person name="Bailey A.L."/>
            <person name="Lauck M."/>
            <person name="Weiler A."/>
            <person name="Sibley S.D."/>
            <person name="Dinis J.M."/>
            <person name="Bergman Z."/>
            <person name="Nelson C.W."/>
            <person name="Correll M."/>
            <person name="Gleicher M."/>
            <person name="Hyeroba D."/>
            <person name="Tumukunde A."/>
            <person name="Weny G."/>
            <person name="Chapman C."/>
            <person name="Kuhn J.H."/>
            <person name="Hughes A.L."/>
            <person name="Friedrich T.C."/>
            <person name="Goldberg T.L."/>
            <person name="O'Connor D.H."/>
        </authorList>
    </citation>
    <scope>NUCLEOTIDE SEQUENCE</scope>
    <source>
        <strain evidence="2">SHFV-krc2</strain>
    </source>
</reference>
<feature type="transmembrane region" description="Helical" evidence="1">
    <location>
        <begin position="173"/>
        <end position="195"/>
    </location>
</feature>
<dbReference type="EMBL" id="KC787640">
    <property type="protein sequence ID" value="AHH53999.1"/>
    <property type="molecule type" value="Genomic_RNA"/>
</dbReference>
<name>X2D5Y9_9NIDO</name>
<sequence length="197" mass="22139">MENHHVCRAALCSWLLCFLFCFVSGNYSTICFPVPHHYMVVHINNTLTTCSAFGWNQYPQTVGVCGHRSGGTFNIGQLPGTHSNNESSSDIVEFQLDTNFDLRLLVYGLIHLHHYPSLFNFSTAITAYHNTSICFTNNVNSIDADGWESSGDEEDEDYSYTNQTVPWPTLREFTYAFSSPLFAPAILLALPLLLVQI</sequence>
<organism evidence="2">
    <name type="scientific">Kibale red colobus virus 2</name>
    <dbReference type="NCBI Taxonomy" id="1936072"/>
    <lineage>
        <taxon>Viruses</taxon>
        <taxon>Riboviria</taxon>
        <taxon>Orthornavirae</taxon>
        <taxon>Pisuviricota</taxon>
        <taxon>Pisoniviricetes</taxon>
        <taxon>Nidovirales</taxon>
        <taxon>Arnidovirineae</taxon>
        <taxon>Arteriviridae</taxon>
        <taxon>Simarterivirinae</taxon>
        <taxon>Etaarterivirus</taxon>
        <taxon>Etaarterivirus ugarco</taxon>
        <taxon>Etaarterivirus ugarco 1</taxon>
    </lineage>
</organism>
<keyword evidence="1" id="KW-0812">Transmembrane</keyword>